<evidence type="ECO:0000313" key="2">
    <source>
        <dbReference type="EMBL" id="KAG9487962.1"/>
    </source>
</evidence>
<name>A0A8J6FH88_ELECQ</name>
<sequence length="86" mass="9985">MERRCVPDAFQRTSEVLWTLSIKNTPKLYAVFVILVSAKKTRIFLEYLLALYIVFYIIHSHLRCFYATCCIMIVVSDCTADSVTIK</sequence>
<comment type="caution">
    <text evidence="2">The sequence shown here is derived from an EMBL/GenBank/DDBJ whole genome shotgun (WGS) entry which is preliminary data.</text>
</comment>
<gene>
    <name evidence="2" type="ORF">GDO78_007653</name>
</gene>
<evidence type="ECO:0000256" key="1">
    <source>
        <dbReference type="SAM" id="Phobius"/>
    </source>
</evidence>
<protein>
    <submittedName>
        <fullName evidence="2">Uncharacterized protein</fullName>
    </submittedName>
</protein>
<keyword evidence="1" id="KW-1133">Transmembrane helix</keyword>
<reference evidence="2" key="1">
    <citation type="thesis" date="2020" institute="ProQuest LLC" country="789 East Eisenhower Parkway, Ann Arbor, MI, USA">
        <title>Comparative Genomics and Chromosome Evolution.</title>
        <authorList>
            <person name="Mudd A.B."/>
        </authorList>
    </citation>
    <scope>NUCLEOTIDE SEQUENCE</scope>
    <source>
        <strain evidence="2">HN-11 Male</strain>
        <tissue evidence="2">Kidney and liver</tissue>
    </source>
</reference>
<keyword evidence="1" id="KW-0472">Membrane</keyword>
<evidence type="ECO:0000313" key="3">
    <source>
        <dbReference type="Proteomes" id="UP000770717"/>
    </source>
</evidence>
<dbReference type="Proteomes" id="UP000770717">
    <property type="component" value="Unassembled WGS sequence"/>
</dbReference>
<organism evidence="2 3">
    <name type="scientific">Eleutherodactylus coqui</name>
    <name type="common">Puerto Rican coqui</name>
    <dbReference type="NCBI Taxonomy" id="57060"/>
    <lineage>
        <taxon>Eukaryota</taxon>
        <taxon>Metazoa</taxon>
        <taxon>Chordata</taxon>
        <taxon>Craniata</taxon>
        <taxon>Vertebrata</taxon>
        <taxon>Euteleostomi</taxon>
        <taxon>Amphibia</taxon>
        <taxon>Batrachia</taxon>
        <taxon>Anura</taxon>
        <taxon>Neobatrachia</taxon>
        <taxon>Hyloidea</taxon>
        <taxon>Eleutherodactylidae</taxon>
        <taxon>Eleutherodactylinae</taxon>
        <taxon>Eleutherodactylus</taxon>
        <taxon>Eleutherodactylus</taxon>
    </lineage>
</organism>
<accession>A0A8J6FH88</accession>
<keyword evidence="1" id="KW-0812">Transmembrane</keyword>
<keyword evidence="3" id="KW-1185">Reference proteome</keyword>
<proteinExistence type="predicted"/>
<feature type="transmembrane region" description="Helical" evidence="1">
    <location>
        <begin position="44"/>
        <end position="62"/>
    </location>
</feature>
<dbReference type="AlphaFoldDB" id="A0A8J6FH88"/>
<dbReference type="EMBL" id="WNTK01000003">
    <property type="protein sequence ID" value="KAG9487962.1"/>
    <property type="molecule type" value="Genomic_DNA"/>
</dbReference>